<dbReference type="GO" id="GO:0044781">
    <property type="term" value="P:bacterial-type flagellum organization"/>
    <property type="evidence" value="ECO:0007669"/>
    <property type="project" value="UniProtKB-KW"/>
</dbReference>
<evidence type="ECO:0000313" key="13">
    <source>
        <dbReference type="Proteomes" id="UP000187526"/>
    </source>
</evidence>
<dbReference type="Pfam" id="PF02050">
    <property type="entry name" value="FliJ"/>
    <property type="match status" value="1"/>
</dbReference>
<evidence type="ECO:0000256" key="1">
    <source>
        <dbReference type="ARBA" id="ARBA00004413"/>
    </source>
</evidence>
<dbReference type="PIRSF" id="PIRSF019404">
    <property type="entry name" value="FliJ"/>
    <property type="match status" value="1"/>
</dbReference>
<name>A0A1R1IDJ9_9RHOO</name>
<dbReference type="GO" id="GO:0003774">
    <property type="term" value="F:cytoskeletal motor activity"/>
    <property type="evidence" value="ECO:0007669"/>
    <property type="project" value="InterPro"/>
</dbReference>
<organism evidence="12 13">
    <name type="scientific">Azonexus hydrophilus</name>
    <dbReference type="NCBI Taxonomy" id="418702"/>
    <lineage>
        <taxon>Bacteria</taxon>
        <taxon>Pseudomonadati</taxon>
        <taxon>Pseudomonadota</taxon>
        <taxon>Betaproteobacteria</taxon>
        <taxon>Rhodocyclales</taxon>
        <taxon>Azonexaceae</taxon>
        <taxon>Azonexus</taxon>
    </lineage>
</organism>
<evidence type="ECO:0000256" key="3">
    <source>
        <dbReference type="ARBA" id="ARBA00020392"/>
    </source>
</evidence>
<dbReference type="Gene3D" id="1.10.287.1700">
    <property type="match status" value="1"/>
</dbReference>
<dbReference type="NCBIfam" id="TIGR02473">
    <property type="entry name" value="flagell_FliJ"/>
    <property type="match status" value="1"/>
</dbReference>
<keyword evidence="6" id="KW-0145">Chemotaxis</keyword>
<evidence type="ECO:0000256" key="11">
    <source>
        <dbReference type="SAM" id="MobiDB-lite"/>
    </source>
</evidence>
<protein>
    <recommendedName>
        <fullName evidence="3">Flagellar FliJ protein</fullName>
    </recommendedName>
</protein>
<dbReference type="GO" id="GO:0009288">
    <property type="term" value="C:bacterial-type flagellum"/>
    <property type="evidence" value="ECO:0007669"/>
    <property type="project" value="InterPro"/>
</dbReference>
<dbReference type="GO" id="GO:0006935">
    <property type="term" value="P:chemotaxis"/>
    <property type="evidence" value="ECO:0007669"/>
    <property type="project" value="UniProtKB-KW"/>
</dbReference>
<proteinExistence type="inferred from homology"/>
<dbReference type="RefSeq" id="WP_076092327.1">
    <property type="nucleotide sequence ID" value="NZ_MTHD01000001.1"/>
</dbReference>
<keyword evidence="13" id="KW-1185">Reference proteome</keyword>
<dbReference type="GO" id="GO:0005886">
    <property type="term" value="C:plasma membrane"/>
    <property type="evidence" value="ECO:0007669"/>
    <property type="project" value="UniProtKB-SubCell"/>
</dbReference>
<dbReference type="OrthoDB" id="6465096at2"/>
<evidence type="ECO:0000256" key="4">
    <source>
        <dbReference type="ARBA" id="ARBA00022448"/>
    </source>
</evidence>
<gene>
    <name evidence="12" type="ORF">BJN45_04225</name>
</gene>
<evidence type="ECO:0000256" key="10">
    <source>
        <dbReference type="ARBA" id="ARBA00023225"/>
    </source>
</evidence>
<dbReference type="PRINTS" id="PR01004">
    <property type="entry name" value="FLGFLIJ"/>
</dbReference>
<keyword evidence="7" id="KW-1005">Bacterial flagellum biogenesis</keyword>
<keyword evidence="12" id="KW-0966">Cell projection</keyword>
<keyword evidence="12" id="KW-0969">Cilium</keyword>
<dbReference type="PANTHER" id="PTHR38786:SF1">
    <property type="entry name" value="FLAGELLAR FLIJ PROTEIN"/>
    <property type="match status" value="1"/>
</dbReference>
<dbReference type="STRING" id="418702.BJN45_04225"/>
<keyword evidence="4" id="KW-0813">Transport</keyword>
<dbReference type="AlphaFoldDB" id="A0A1R1IDJ9"/>
<dbReference type="GO" id="GO:0015031">
    <property type="term" value="P:protein transport"/>
    <property type="evidence" value="ECO:0007669"/>
    <property type="project" value="UniProtKB-KW"/>
</dbReference>
<dbReference type="GO" id="GO:0071973">
    <property type="term" value="P:bacterial-type flagellum-dependent cell motility"/>
    <property type="evidence" value="ECO:0007669"/>
    <property type="project" value="InterPro"/>
</dbReference>
<dbReference type="PANTHER" id="PTHR38786">
    <property type="entry name" value="FLAGELLAR FLIJ PROTEIN"/>
    <property type="match status" value="1"/>
</dbReference>
<evidence type="ECO:0000256" key="8">
    <source>
        <dbReference type="ARBA" id="ARBA00022927"/>
    </source>
</evidence>
<dbReference type="InterPro" id="IPR052570">
    <property type="entry name" value="FliJ"/>
</dbReference>
<dbReference type="Proteomes" id="UP000187526">
    <property type="component" value="Unassembled WGS sequence"/>
</dbReference>
<keyword evidence="9" id="KW-0472">Membrane</keyword>
<comment type="subcellular location">
    <subcellularLocation>
        <location evidence="1">Cell membrane</location>
        <topology evidence="1">Peripheral membrane protein</topology>
        <orientation evidence="1">Cytoplasmic side</orientation>
    </subcellularLocation>
</comment>
<comment type="similarity">
    <text evidence="2">Belongs to the FliJ family.</text>
</comment>
<comment type="caution">
    <text evidence="12">The sequence shown here is derived from an EMBL/GenBank/DDBJ whole genome shotgun (WGS) entry which is preliminary data.</text>
</comment>
<keyword evidence="12" id="KW-0282">Flagellum</keyword>
<dbReference type="InterPro" id="IPR012823">
    <property type="entry name" value="Flagell_FliJ"/>
</dbReference>
<accession>A0A1R1IDJ9</accession>
<dbReference type="EMBL" id="MTHD01000001">
    <property type="protein sequence ID" value="OMG56813.1"/>
    <property type="molecule type" value="Genomic_DNA"/>
</dbReference>
<evidence type="ECO:0000256" key="7">
    <source>
        <dbReference type="ARBA" id="ARBA00022795"/>
    </source>
</evidence>
<keyword evidence="8" id="KW-0653">Protein transport</keyword>
<evidence type="ECO:0000256" key="6">
    <source>
        <dbReference type="ARBA" id="ARBA00022500"/>
    </source>
</evidence>
<evidence type="ECO:0000313" key="12">
    <source>
        <dbReference type="EMBL" id="OMG56813.1"/>
    </source>
</evidence>
<evidence type="ECO:0000256" key="9">
    <source>
        <dbReference type="ARBA" id="ARBA00023136"/>
    </source>
</evidence>
<evidence type="ECO:0000256" key="2">
    <source>
        <dbReference type="ARBA" id="ARBA00010004"/>
    </source>
</evidence>
<feature type="region of interest" description="Disordered" evidence="11">
    <location>
        <begin position="119"/>
        <end position="151"/>
    </location>
</feature>
<keyword evidence="10" id="KW-1006">Bacterial flagellum protein export</keyword>
<evidence type="ECO:0000256" key="5">
    <source>
        <dbReference type="ARBA" id="ARBA00022475"/>
    </source>
</evidence>
<reference evidence="12 13" key="1">
    <citation type="submission" date="2016-10" db="EMBL/GenBank/DDBJ databases">
        <title>Alkaliphiles isolated from bioreactors.</title>
        <authorList>
            <person name="Salah Z."/>
            <person name="Rout S.P."/>
            <person name="Humphreys P.N."/>
        </authorList>
    </citation>
    <scope>NUCLEOTIDE SEQUENCE [LARGE SCALE GENOMIC DNA]</scope>
    <source>
        <strain evidence="12 13">ZS02</strain>
    </source>
</reference>
<sequence length="151" mass="17740">MSQPFTLQPLLELMQNRTDEATRKLGQLIAAEQNAKSRLQMLEQYRAEYADKLRDAIAQGMTRQVLANYQDFLGRIDEAIQQQTRVVQQTENNTLHGQQHWKEQNTRLKAIDTLSLRHDAKEKQREEKREQKLLDEFSARKYATDPEGRNN</sequence>
<dbReference type="InterPro" id="IPR053716">
    <property type="entry name" value="Flag_assembly_chemotaxis_eff"/>
</dbReference>
<keyword evidence="5" id="KW-1003">Cell membrane</keyword>
<dbReference type="InterPro" id="IPR018006">
    <property type="entry name" value="Flag_FliJ_proteobac"/>
</dbReference>